<sequence>MQSSFALIINRLGQLACIGLGGVFLAGCGAGIPNADEGVEQGILLFGNGAEPKTLDPQRATGVTENKIISVLLEGLIAYHPTDDNLPEPGVAERWEANEDASTWTFFLREDALWSNGDPVTAQDFVFSYERMLNPDFPGEYSQMLYVLKNGEAYKNGEVSDFNEVGVVAVDDKTLRIELVGPTPYFLSMLKHYSWFPVHPATIEAHGGPFDMSGTWTLPGNYVGNGAFVLDTWLPNQYLRVVKSPTYWDRERMQLNEVYFFPVEDDNTEKRMFDSGLLHVTGTVPTNDIPILRKTKPDLIHIDDYLGTYFYRLNVEREPLDNPLVRKALNYAIDRQAIVDKVSLGDQKPSKAYVPAGFKGFSAPDVLSYDPERARGYLAEAGYPGGEGFPDLYLLFNTSEGHRKIAEAVVAMWNKNLGINMQLENKEWKVYLDAQSHLDYDISRSGWIGDYMDPITFLEMFTTGNGNNDTGWGNDRYDSLINAAFRSKTEEEHFTSLMEAEAILLEELPIVPLYSYTRIYLMDPRLKGWSPKLLDNRPFKYLYLSE</sequence>
<evidence type="ECO:0000256" key="3">
    <source>
        <dbReference type="ARBA" id="ARBA00022448"/>
    </source>
</evidence>
<keyword evidence="7" id="KW-1185">Reference proteome</keyword>
<comment type="similarity">
    <text evidence="2">Belongs to the bacterial solute-binding protein 5 family.</text>
</comment>
<dbReference type="Gene3D" id="3.10.105.10">
    <property type="entry name" value="Dipeptide-binding Protein, Domain 3"/>
    <property type="match status" value="1"/>
</dbReference>
<dbReference type="GO" id="GO:0043190">
    <property type="term" value="C:ATP-binding cassette (ABC) transporter complex"/>
    <property type="evidence" value="ECO:0007669"/>
    <property type="project" value="InterPro"/>
</dbReference>
<dbReference type="FunFam" id="3.10.105.10:FF:000001">
    <property type="entry name" value="Oligopeptide ABC transporter, oligopeptide-binding protein"/>
    <property type="match status" value="1"/>
</dbReference>
<comment type="subcellular location">
    <subcellularLocation>
        <location evidence="1">Cell envelope</location>
    </subcellularLocation>
</comment>
<protein>
    <submittedName>
        <fullName evidence="6">Peptide ABC transporter substrate-binding protein</fullName>
    </submittedName>
</protein>
<dbReference type="Proteomes" id="UP000478417">
    <property type="component" value="Unassembled WGS sequence"/>
</dbReference>
<dbReference type="FunFam" id="3.90.76.10:FF:000001">
    <property type="entry name" value="Oligopeptide ABC transporter substrate-binding protein"/>
    <property type="match status" value="1"/>
</dbReference>
<dbReference type="SUPFAM" id="SSF53850">
    <property type="entry name" value="Periplasmic binding protein-like II"/>
    <property type="match status" value="1"/>
</dbReference>
<accession>A0A6B2LY15</accession>
<dbReference type="RefSeq" id="WP_163961420.1">
    <property type="nucleotide sequence ID" value="NZ_JAAGNX010000001.1"/>
</dbReference>
<comment type="caution">
    <text evidence="6">The sequence shown here is derived from an EMBL/GenBank/DDBJ whole genome shotgun (WGS) entry which is preliminary data.</text>
</comment>
<dbReference type="PANTHER" id="PTHR30290">
    <property type="entry name" value="PERIPLASMIC BINDING COMPONENT OF ABC TRANSPORTER"/>
    <property type="match status" value="1"/>
</dbReference>
<dbReference type="GO" id="GO:0015833">
    <property type="term" value="P:peptide transport"/>
    <property type="evidence" value="ECO:0007669"/>
    <property type="project" value="TreeGrafter"/>
</dbReference>
<evidence type="ECO:0000256" key="4">
    <source>
        <dbReference type="ARBA" id="ARBA00022729"/>
    </source>
</evidence>
<evidence type="ECO:0000313" key="7">
    <source>
        <dbReference type="Proteomes" id="UP000478417"/>
    </source>
</evidence>
<gene>
    <name evidence="6" type="ORF">G0Q06_00615</name>
</gene>
<feature type="domain" description="Solute-binding protein family 5" evidence="5">
    <location>
        <begin position="87"/>
        <end position="468"/>
    </location>
</feature>
<evidence type="ECO:0000259" key="5">
    <source>
        <dbReference type="Pfam" id="PF00496"/>
    </source>
</evidence>
<evidence type="ECO:0000256" key="1">
    <source>
        <dbReference type="ARBA" id="ARBA00004196"/>
    </source>
</evidence>
<dbReference type="Pfam" id="PF00496">
    <property type="entry name" value="SBP_bac_5"/>
    <property type="match status" value="1"/>
</dbReference>
<dbReference type="InterPro" id="IPR030678">
    <property type="entry name" value="Peptide/Ni-bd"/>
</dbReference>
<keyword evidence="3" id="KW-0813">Transport</keyword>
<dbReference type="CDD" id="cd08504">
    <property type="entry name" value="PBP2_OppA"/>
    <property type="match status" value="1"/>
</dbReference>
<dbReference type="PIRSF" id="PIRSF002741">
    <property type="entry name" value="MppA"/>
    <property type="match status" value="1"/>
</dbReference>
<evidence type="ECO:0000313" key="6">
    <source>
        <dbReference type="EMBL" id="NDV60946.1"/>
    </source>
</evidence>
<dbReference type="GO" id="GO:0030288">
    <property type="term" value="C:outer membrane-bounded periplasmic space"/>
    <property type="evidence" value="ECO:0007669"/>
    <property type="project" value="UniProtKB-ARBA"/>
</dbReference>
<dbReference type="InterPro" id="IPR000914">
    <property type="entry name" value="SBP_5_dom"/>
</dbReference>
<dbReference type="Gene3D" id="3.40.190.10">
    <property type="entry name" value="Periplasmic binding protein-like II"/>
    <property type="match status" value="1"/>
</dbReference>
<reference evidence="6 7" key="1">
    <citation type="submission" date="2020-02" db="EMBL/GenBank/DDBJ databases">
        <title>Albibacoteraceae fam. nov., the first described family within the subdivision 4 Verrucomicrobia.</title>
        <authorList>
            <person name="Xi F."/>
        </authorList>
    </citation>
    <scope>NUCLEOTIDE SEQUENCE [LARGE SCALE GENOMIC DNA]</scope>
    <source>
        <strain evidence="6 7">CK1056</strain>
    </source>
</reference>
<keyword evidence="4" id="KW-0732">Signal</keyword>
<proteinExistence type="inferred from homology"/>
<dbReference type="AlphaFoldDB" id="A0A6B2LY15"/>
<dbReference type="Gene3D" id="3.90.76.10">
    <property type="entry name" value="Dipeptide-binding Protein, Domain 1"/>
    <property type="match status" value="1"/>
</dbReference>
<name>A0A6B2LY15_9BACT</name>
<dbReference type="GO" id="GO:1904680">
    <property type="term" value="F:peptide transmembrane transporter activity"/>
    <property type="evidence" value="ECO:0007669"/>
    <property type="project" value="TreeGrafter"/>
</dbReference>
<dbReference type="InterPro" id="IPR039424">
    <property type="entry name" value="SBP_5"/>
</dbReference>
<organism evidence="6 7">
    <name type="scientific">Oceanipulchritudo coccoides</name>
    <dbReference type="NCBI Taxonomy" id="2706888"/>
    <lineage>
        <taxon>Bacteria</taxon>
        <taxon>Pseudomonadati</taxon>
        <taxon>Verrucomicrobiota</taxon>
        <taxon>Opitutia</taxon>
        <taxon>Puniceicoccales</taxon>
        <taxon>Oceanipulchritudinaceae</taxon>
        <taxon>Oceanipulchritudo</taxon>
    </lineage>
</organism>
<dbReference type="PANTHER" id="PTHR30290:SF10">
    <property type="entry name" value="PERIPLASMIC OLIGOPEPTIDE-BINDING PROTEIN-RELATED"/>
    <property type="match status" value="1"/>
</dbReference>
<dbReference type="EMBL" id="JAAGNX010000001">
    <property type="protein sequence ID" value="NDV60946.1"/>
    <property type="molecule type" value="Genomic_DNA"/>
</dbReference>
<evidence type="ECO:0000256" key="2">
    <source>
        <dbReference type="ARBA" id="ARBA00005695"/>
    </source>
</evidence>